<evidence type="ECO:0000256" key="6">
    <source>
        <dbReference type="ARBA" id="ARBA00022801"/>
    </source>
</evidence>
<comment type="subcellular location">
    <subcellularLocation>
        <location evidence="10">Cytoplasm</location>
    </subcellularLocation>
</comment>
<feature type="binding site" evidence="10">
    <location>
        <begin position="233"/>
        <end position="238"/>
    </location>
    <ligand>
        <name>GTP</name>
        <dbReference type="ChEBI" id="CHEBI:37565"/>
    </ligand>
</feature>
<keyword evidence="6 10" id="KW-0378">Hydrolase</keyword>
<dbReference type="GO" id="GO:0003924">
    <property type="term" value="F:GTPase activity"/>
    <property type="evidence" value="ECO:0007669"/>
    <property type="project" value="UniProtKB-UniRule"/>
</dbReference>
<keyword evidence="5 10" id="KW-0547">Nucleotide-binding</keyword>
<dbReference type="PANTHER" id="PTHR42714:SF2">
    <property type="entry name" value="TRNA MODIFICATION GTPASE GTPBP3, MITOCHONDRIAL"/>
    <property type="match status" value="1"/>
</dbReference>
<evidence type="ECO:0000313" key="13">
    <source>
        <dbReference type="EMBL" id="KOR75660.1"/>
    </source>
</evidence>
<dbReference type="OrthoDB" id="9805918at2"/>
<dbReference type="Gene3D" id="3.30.1360.120">
    <property type="entry name" value="Probable tRNA modification gtpase trme, domain 1"/>
    <property type="match status" value="1"/>
</dbReference>
<evidence type="ECO:0000256" key="4">
    <source>
        <dbReference type="ARBA" id="ARBA00022723"/>
    </source>
</evidence>
<dbReference type="GO" id="GO:0005525">
    <property type="term" value="F:GTP binding"/>
    <property type="evidence" value="ECO:0007669"/>
    <property type="project" value="UniProtKB-UniRule"/>
</dbReference>
<dbReference type="InterPro" id="IPR004520">
    <property type="entry name" value="GTPase_MnmE"/>
</dbReference>
<keyword evidence="2 10" id="KW-0963">Cytoplasm</keyword>
<evidence type="ECO:0000256" key="8">
    <source>
        <dbReference type="ARBA" id="ARBA00022958"/>
    </source>
</evidence>
<evidence type="ECO:0000256" key="10">
    <source>
        <dbReference type="HAMAP-Rule" id="MF_00379"/>
    </source>
</evidence>
<feature type="binding site" evidence="10">
    <location>
        <position position="233"/>
    </location>
    <ligand>
        <name>K(+)</name>
        <dbReference type="ChEBI" id="CHEBI:29103"/>
    </ligand>
</feature>
<sequence>MYEETIAAISTPLGTGGISIIRISGAKAIESIDQIFKSPKKHFTLKEVPSHTIHHGYILDHKNDILDEVLVSVFKKPNSFTGEDVIEVHGHGGILITQLLLERILSLNIRIAEPGEFSKKAFLNGKIDLIQAESIMDLIHAQNENAIKLSHLGLQKKTSELIEILSKDVLSLIGKIEVNIDYPEYEDIQMMTNEIILPEVHRLIKSMQDILDHSVTTRFLKEGIKTLIIGKPNVGKSSLLNAILDEKRAIVSDIAGTTRDFLDVHVNIKGVSLNLIDTAGIRKTDDPLEKMGILLSKKFFKEAELVLLLLDQSRPLSQEDKELLEMTKNHPRILIGSKSDLPSEMNSSFLEEEIVLISNITKKGIKQLKDKILKTFQLDLIEEKNFNYLSNSRHIQQMKNALQALKNVIIDIDQQIPIDIHIISLKEAYEALGSIVGNNINETLMDELFSNFCLGK</sequence>
<comment type="caution">
    <text evidence="10">Lacks conserved residue(s) required for the propagation of feature annotation.</text>
</comment>
<evidence type="ECO:0000256" key="2">
    <source>
        <dbReference type="ARBA" id="ARBA00022490"/>
    </source>
</evidence>
<dbReference type="NCBIfam" id="TIGR00231">
    <property type="entry name" value="small_GTP"/>
    <property type="match status" value="1"/>
</dbReference>
<dbReference type="GO" id="GO:0005829">
    <property type="term" value="C:cytosol"/>
    <property type="evidence" value="ECO:0007669"/>
    <property type="project" value="TreeGrafter"/>
</dbReference>
<dbReference type="InterPro" id="IPR027417">
    <property type="entry name" value="P-loop_NTPase"/>
</dbReference>
<keyword evidence="9 10" id="KW-0342">GTP-binding</keyword>
<dbReference type="GO" id="GO:0030488">
    <property type="term" value="P:tRNA methylation"/>
    <property type="evidence" value="ECO:0007669"/>
    <property type="project" value="TreeGrafter"/>
</dbReference>
<comment type="cofactor">
    <cofactor evidence="10">
        <name>K(+)</name>
        <dbReference type="ChEBI" id="CHEBI:29103"/>
    </cofactor>
    <text evidence="10">Binds 1 potassium ion per subunit.</text>
</comment>
<feature type="domain" description="TrmE-type G" evidence="12">
    <location>
        <begin position="223"/>
        <end position="377"/>
    </location>
</feature>
<evidence type="ECO:0000256" key="1">
    <source>
        <dbReference type="ARBA" id="ARBA00011043"/>
    </source>
</evidence>
<dbReference type="PATRIC" id="fig|479893.3.peg.142"/>
<name>A0A0M1N0U7_9MOLU</name>
<dbReference type="InterPro" id="IPR025867">
    <property type="entry name" value="MnmE_helical"/>
</dbReference>
<dbReference type="CDD" id="cd14858">
    <property type="entry name" value="TrmE_N"/>
    <property type="match status" value="1"/>
</dbReference>
<dbReference type="Pfam" id="PF12631">
    <property type="entry name" value="MnmE_helical"/>
    <property type="match status" value="1"/>
</dbReference>
<dbReference type="InterPro" id="IPR027368">
    <property type="entry name" value="MnmE_dom2"/>
</dbReference>
<dbReference type="InterPro" id="IPR005225">
    <property type="entry name" value="Small_GTP-bd"/>
</dbReference>
<keyword evidence="4 10" id="KW-0479">Metal-binding</keyword>
<protein>
    <recommendedName>
        <fullName evidence="10">tRNA modification GTPase MnmE</fullName>
        <ecNumber evidence="10">3.6.-.-</ecNumber>
    </recommendedName>
</protein>
<dbReference type="GO" id="GO:0002098">
    <property type="term" value="P:tRNA wobble uridine modification"/>
    <property type="evidence" value="ECO:0007669"/>
    <property type="project" value="TreeGrafter"/>
</dbReference>
<organism evidence="13 14">
    <name type="scientific">Candidatus Phytoplasma pruni</name>
    <dbReference type="NCBI Taxonomy" id="479893"/>
    <lineage>
        <taxon>Bacteria</taxon>
        <taxon>Bacillati</taxon>
        <taxon>Mycoplasmatota</taxon>
        <taxon>Mollicutes</taxon>
        <taxon>Acholeplasmatales</taxon>
        <taxon>Acholeplasmataceae</taxon>
        <taxon>Candidatus Phytoplasma</taxon>
        <taxon>16SrIII (X-disease group)</taxon>
    </lineage>
</organism>
<dbReference type="EMBL" id="LHCF01000002">
    <property type="protein sequence ID" value="KOR75660.1"/>
    <property type="molecule type" value="Genomic_DNA"/>
</dbReference>
<dbReference type="FunFam" id="3.40.50.300:FF:001376">
    <property type="entry name" value="tRNA modification GTPase MnmE"/>
    <property type="match status" value="1"/>
</dbReference>
<evidence type="ECO:0000259" key="12">
    <source>
        <dbReference type="PROSITE" id="PS51709"/>
    </source>
</evidence>
<feature type="binding site" evidence="10">
    <location>
        <begin position="252"/>
        <end position="258"/>
    </location>
    <ligand>
        <name>GTP</name>
        <dbReference type="ChEBI" id="CHEBI:37565"/>
    </ligand>
</feature>
<keyword evidence="7 10" id="KW-0460">Magnesium</keyword>
<dbReference type="RefSeq" id="WP_053521336.1">
    <property type="nucleotide sequence ID" value="NZ_LHCF01000002.1"/>
</dbReference>
<dbReference type="STRING" id="479893.CPX_001362"/>
<proteinExistence type="inferred from homology"/>
<feature type="binding site" evidence="10">
    <location>
        <position position="258"/>
    </location>
    <ligand>
        <name>Mg(2+)</name>
        <dbReference type="ChEBI" id="CHEBI:18420"/>
    </ligand>
</feature>
<dbReference type="Proteomes" id="UP000037386">
    <property type="component" value="Unassembled WGS sequence"/>
</dbReference>
<dbReference type="InterPro" id="IPR027266">
    <property type="entry name" value="TrmE/GcvT-like"/>
</dbReference>
<dbReference type="AlphaFoldDB" id="A0A0M1N0U7"/>
<dbReference type="Pfam" id="PF01926">
    <property type="entry name" value="MMR_HSR1"/>
    <property type="match status" value="1"/>
</dbReference>
<dbReference type="FunFam" id="3.30.1360.120:FF:000003">
    <property type="entry name" value="tRNA modification GTPase MnmE"/>
    <property type="match status" value="1"/>
</dbReference>
<accession>A0A0M1N0U7</accession>
<keyword evidence="8 10" id="KW-0630">Potassium</keyword>
<feature type="binding site" evidence="10">
    <location>
        <position position="237"/>
    </location>
    <ligand>
        <name>Mg(2+)</name>
        <dbReference type="ChEBI" id="CHEBI:18420"/>
    </ligand>
</feature>
<feature type="binding site" evidence="10">
    <location>
        <position position="252"/>
    </location>
    <ligand>
        <name>K(+)</name>
        <dbReference type="ChEBI" id="CHEBI:29103"/>
    </ligand>
</feature>
<evidence type="ECO:0000256" key="5">
    <source>
        <dbReference type="ARBA" id="ARBA00022741"/>
    </source>
</evidence>
<dbReference type="NCBIfam" id="TIGR00450">
    <property type="entry name" value="mnmE_trmE_thdF"/>
    <property type="match status" value="1"/>
</dbReference>
<dbReference type="HAMAP" id="MF_00379">
    <property type="entry name" value="GTPase_MnmE"/>
    <property type="match status" value="1"/>
</dbReference>
<dbReference type="InterPro" id="IPR006073">
    <property type="entry name" value="GTP-bd"/>
</dbReference>
<dbReference type="InterPro" id="IPR031168">
    <property type="entry name" value="G_TrmE"/>
</dbReference>
<evidence type="ECO:0000256" key="3">
    <source>
        <dbReference type="ARBA" id="ARBA00022694"/>
    </source>
</evidence>
<feature type="binding site" evidence="10">
    <location>
        <position position="126"/>
    </location>
    <ligand>
        <name>(6S)-5-formyl-5,6,7,8-tetrahydrofolate</name>
        <dbReference type="ChEBI" id="CHEBI:57457"/>
    </ligand>
</feature>
<evidence type="ECO:0000256" key="9">
    <source>
        <dbReference type="ARBA" id="ARBA00023134"/>
    </source>
</evidence>
<comment type="subunit">
    <text evidence="10">Homodimer. Heterotetramer of two MnmE and two MnmG subunits.</text>
</comment>
<comment type="function">
    <text evidence="10">Exhibits a very high intrinsic GTPase hydrolysis rate. Involved in the addition of a carboxymethylaminomethyl (cmnm) group at the wobble position (U34) of certain tRNAs, forming tRNA-cmnm(5)s(2)U34.</text>
</comment>
<dbReference type="PANTHER" id="PTHR42714">
    <property type="entry name" value="TRNA MODIFICATION GTPASE GTPBP3"/>
    <property type="match status" value="1"/>
</dbReference>
<dbReference type="Gene3D" id="3.40.50.300">
    <property type="entry name" value="P-loop containing nucleotide triphosphate hydrolases"/>
    <property type="match status" value="1"/>
</dbReference>
<dbReference type="PRINTS" id="PR00449">
    <property type="entry name" value="RASTRNSFRMNG"/>
</dbReference>
<feature type="binding site" evidence="10">
    <location>
        <position position="254"/>
    </location>
    <ligand>
        <name>K(+)</name>
        <dbReference type="ChEBI" id="CHEBI:29103"/>
    </ligand>
</feature>
<dbReference type="Pfam" id="PF10396">
    <property type="entry name" value="TrmE_N"/>
    <property type="match status" value="1"/>
</dbReference>
<reference evidence="14" key="1">
    <citation type="submission" date="2015-05" db="EMBL/GenBank/DDBJ databases">
        <title>Draft genome sequence of 'Candidatus Phytoplasma Pruni' strain CX, a plant pathogenic bacterium.</title>
        <authorList>
            <person name="Lee I.-M."/>
            <person name="Bottner-Parker K.D."/>
            <person name="Shao J."/>
            <person name="Gundersen-Rindal D.E."/>
            <person name="Zhao Y."/>
            <person name="Davis R.E."/>
        </authorList>
    </citation>
    <scope>NUCLEOTIDE SEQUENCE [LARGE SCALE GENOMIC DNA]</scope>
    <source>
        <strain evidence="14">CX</strain>
    </source>
</reference>
<comment type="caution">
    <text evidence="13">The sequence shown here is derived from an EMBL/GenBank/DDBJ whole genome shotgun (WGS) entry which is preliminary data.</text>
</comment>
<feature type="binding site" evidence="10">
    <location>
        <position position="257"/>
    </location>
    <ligand>
        <name>K(+)</name>
        <dbReference type="ChEBI" id="CHEBI:29103"/>
    </ligand>
</feature>
<dbReference type="Gene3D" id="1.20.120.430">
    <property type="entry name" value="tRNA modification GTPase MnmE domain 2"/>
    <property type="match status" value="1"/>
</dbReference>
<feature type="binding site" evidence="10">
    <location>
        <position position="87"/>
    </location>
    <ligand>
        <name>(6S)-5-formyl-5,6,7,8-tetrahydrofolate</name>
        <dbReference type="ChEBI" id="CHEBI:57457"/>
    </ligand>
</feature>
<evidence type="ECO:0000256" key="7">
    <source>
        <dbReference type="ARBA" id="ARBA00022842"/>
    </source>
</evidence>
<dbReference type="CDD" id="cd04164">
    <property type="entry name" value="trmE"/>
    <property type="match status" value="1"/>
</dbReference>
<feature type="binding site" evidence="10">
    <location>
        <position position="456"/>
    </location>
    <ligand>
        <name>(6S)-5-formyl-5,6,7,8-tetrahydrofolate</name>
        <dbReference type="ChEBI" id="CHEBI:57457"/>
    </ligand>
</feature>
<evidence type="ECO:0000313" key="14">
    <source>
        <dbReference type="Proteomes" id="UP000037386"/>
    </source>
</evidence>
<dbReference type="PROSITE" id="PS51709">
    <property type="entry name" value="G_TRME"/>
    <property type="match status" value="1"/>
</dbReference>
<feature type="binding site" evidence="10">
    <location>
        <position position="22"/>
    </location>
    <ligand>
        <name>(6S)-5-formyl-5,6,7,8-tetrahydrofolate</name>
        <dbReference type="ChEBI" id="CHEBI:57457"/>
    </ligand>
</feature>
<dbReference type="GO" id="GO:0046872">
    <property type="term" value="F:metal ion binding"/>
    <property type="evidence" value="ECO:0007669"/>
    <property type="project" value="UniProtKB-KW"/>
</dbReference>
<feature type="binding site" evidence="10">
    <location>
        <begin position="277"/>
        <end position="280"/>
    </location>
    <ligand>
        <name>GTP</name>
        <dbReference type="ChEBI" id="CHEBI:37565"/>
    </ligand>
</feature>
<comment type="similarity">
    <text evidence="1 10 11">Belongs to the TRAFAC class TrmE-Era-EngA-EngB-Septin-like GTPase superfamily. TrmE GTPase family.</text>
</comment>
<keyword evidence="3 10" id="KW-0819">tRNA processing</keyword>
<dbReference type="EC" id="3.6.-.-" evidence="10"/>
<dbReference type="GO" id="GO:0042802">
    <property type="term" value="F:identical protein binding"/>
    <property type="evidence" value="ECO:0007669"/>
    <property type="project" value="UniProtKB-ARBA"/>
</dbReference>
<dbReference type="SUPFAM" id="SSF52540">
    <property type="entry name" value="P-loop containing nucleoside triphosphate hydrolases"/>
    <property type="match status" value="1"/>
</dbReference>
<dbReference type="InterPro" id="IPR018948">
    <property type="entry name" value="GTP-bd_TrmE_N"/>
</dbReference>
<gene>
    <name evidence="13" type="primary">thdF</name>
    <name evidence="10" type="synonym">mnmE</name>
    <name evidence="10" type="synonym">trmE</name>
    <name evidence="13" type="ORF">CPX_001362</name>
</gene>
<evidence type="ECO:0000256" key="11">
    <source>
        <dbReference type="RuleBase" id="RU003313"/>
    </source>
</evidence>